<evidence type="ECO:0000256" key="7">
    <source>
        <dbReference type="ARBA" id="ARBA00023136"/>
    </source>
</evidence>
<evidence type="ECO:0000256" key="2">
    <source>
        <dbReference type="ARBA" id="ARBA00022448"/>
    </source>
</evidence>
<evidence type="ECO:0000256" key="5">
    <source>
        <dbReference type="ARBA" id="ARBA00022741"/>
    </source>
</evidence>
<keyword evidence="4" id="KW-0677">Repeat</keyword>
<keyword evidence="10" id="KW-1185">Reference proteome</keyword>
<dbReference type="Proteomes" id="UP001190825">
    <property type="component" value="Unassembled WGS sequence"/>
</dbReference>
<evidence type="ECO:0000313" key="10">
    <source>
        <dbReference type="Proteomes" id="UP001190825"/>
    </source>
</evidence>
<keyword evidence="7" id="KW-0472">Membrane</keyword>
<evidence type="ECO:0000313" key="9">
    <source>
        <dbReference type="EMBL" id="PLT95274.1"/>
    </source>
</evidence>
<dbReference type="InterPro" id="IPR017871">
    <property type="entry name" value="ABC_transporter-like_CS"/>
</dbReference>
<dbReference type="CDD" id="cd03216">
    <property type="entry name" value="ABC_Carb_Monos_I"/>
    <property type="match status" value="1"/>
</dbReference>
<comment type="similarity">
    <text evidence="1">Belongs to the ABC transporter superfamily.</text>
</comment>
<dbReference type="PANTHER" id="PTHR43790">
    <property type="entry name" value="CARBOHYDRATE TRANSPORT ATP-BINDING PROTEIN MG119-RELATED"/>
    <property type="match status" value="1"/>
</dbReference>
<organism evidence="9 10">
    <name type="scientific">Sinorhizobium medicae</name>
    <dbReference type="NCBI Taxonomy" id="110321"/>
    <lineage>
        <taxon>Bacteria</taxon>
        <taxon>Pseudomonadati</taxon>
        <taxon>Pseudomonadota</taxon>
        <taxon>Alphaproteobacteria</taxon>
        <taxon>Hyphomicrobiales</taxon>
        <taxon>Rhizobiaceae</taxon>
        <taxon>Sinorhizobium/Ensifer group</taxon>
        <taxon>Sinorhizobium</taxon>
    </lineage>
</organism>
<feature type="domain" description="ABC transporter" evidence="8">
    <location>
        <begin position="14"/>
        <end position="252"/>
    </location>
</feature>
<keyword evidence="3" id="KW-0762">Sugar transport</keyword>
<keyword evidence="2" id="KW-0813">Transport</keyword>
<dbReference type="InterPro" id="IPR027417">
    <property type="entry name" value="P-loop_NTPase"/>
</dbReference>
<accession>A0ABX4TDT5</accession>
<dbReference type="EMBL" id="NBUC01000154">
    <property type="protein sequence ID" value="PLT95274.1"/>
    <property type="molecule type" value="Genomic_DNA"/>
</dbReference>
<evidence type="ECO:0000256" key="4">
    <source>
        <dbReference type="ARBA" id="ARBA00022737"/>
    </source>
</evidence>
<dbReference type="Pfam" id="PF00005">
    <property type="entry name" value="ABC_tran"/>
    <property type="match status" value="2"/>
</dbReference>
<dbReference type="InterPro" id="IPR003593">
    <property type="entry name" value="AAA+_ATPase"/>
</dbReference>
<dbReference type="InterPro" id="IPR050107">
    <property type="entry name" value="ABC_carbohydrate_import_ATPase"/>
</dbReference>
<dbReference type="SMART" id="SM00382">
    <property type="entry name" value="AAA"/>
    <property type="match status" value="2"/>
</dbReference>
<gene>
    <name evidence="9" type="ORF">BMJ33_30075</name>
</gene>
<evidence type="ECO:0000256" key="6">
    <source>
        <dbReference type="ARBA" id="ARBA00022840"/>
    </source>
</evidence>
<evidence type="ECO:0000256" key="3">
    <source>
        <dbReference type="ARBA" id="ARBA00022597"/>
    </source>
</evidence>
<feature type="domain" description="ABC transporter" evidence="8">
    <location>
        <begin position="259"/>
        <end position="514"/>
    </location>
</feature>
<dbReference type="PROSITE" id="PS00211">
    <property type="entry name" value="ABC_TRANSPORTER_1"/>
    <property type="match status" value="1"/>
</dbReference>
<dbReference type="PROSITE" id="PS50893">
    <property type="entry name" value="ABC_TRANSPORTER_2"/>
    <property type="match status" value="2"/>
</dbReference>
<keyword evidence="5" id="KW-0547">Nucleotide-binding</keyword>
<protein>
    <submittedName>
        <fullName evidence="9">ABC transporter</fullName>
    </submittedName>
</protein>
<keyword evidence="6" id="KW-0067">ATP-binding</keyword>
<dbReference type="PANTHER" id="PTHR43790:SF9">
    <property type="entry name" value="GALACTOFURANOSE TRANSPORTER ATP-BINDING PROTEIN YTFR"/>
    <property type="match status" value="1"/>
</dbReference>
<reference evidence="9 10" key="1">
    <citation type="journal article" date="2018" name="FEMS Microbiol. Ecol.">
        <title>Co-invading symbiotic mutualists of Medicago polymorpha retain high ancestral diversity and contain diverse accessory genomes.</title>
        <authorList>
            <person name="Porter S.S."/>
            <person name="Faber-Hammond J.J."/>
            <person name="Friesen M.L."/>
        </authorList>
    </citation>
    <scope>NUCLEOTIDE SEQUENCE [LARGE SCALE GENOMIC DNA]</scope>
    <source>
        <strain evidence="9 10">Str16</strain>
    </source>
</reference>
<dbReference type="InterPro" id="IPR003439">
    <property type="entry name" value="ABC_transporter-like_ATP-bd"/>
</dbReference>
<evidence type="ECO:0000259" key="8">
    <source>
        <dbReference type="PROSITE" id="PS50893"/>
    </source>
</evidence>
<dbReference type="SUPFAM" id="SSF52540">
    <property type="entry name" value="P-loop containing nucleoside triphosphate hydrolases"/>
    <property type="match status" value="2"/>
</dbReference>
<dbReference type="Gene3D" id="3.40.50.300">
    <property type="entry name" value="P-loop containing nucleotide triphosphate hydrolases"/>
    <property type="match status" value="2"/>
</dbReference>
<evidence type="ECO:0000256" key="1">
    <source>
        <dbReference type="ARBA" id="ARBA00005417"/>
    </source>
</evidence>
<name>A0ABX4TDT5_9HYPH</name>
<sequence>MRGKGNGSEDQMAVSLSGIVMQYPGTRALDDVSVDFRFDEVHGLIGENGAGKTTLVSVLAGSKLPTAGKITIDGRQAVLHSAGDALRKGIAHVSQEGCLVPGLSAAQNILLGDEPRNALGIINKRELSSRAAALLEKWFPEVSIDLDMTIDSLPMADQKVIEIVRALRGDIRLLILDEPTATLPAREKENLWRIIKTLPARGVGIVLISHFLSEVKALSDRITVLRDGRHVSTLASVEASEAQLVDLMLQRAGGAGTGTAAAQVTRTIGDAVLELEEWKAGAVEVDRFAIRSGEIVGLIGLTGAGHFGFARSIYTGEGVVRGETRYKGQSLRSVNARDMQKRGVAFIPDQRMENALVADWDVRENLAMVHPQHATFGSTGVLSPRKEVHEANEIMSLLNIKAHSSAQMIKDLSGGNKQKVSIGKWLYGAGERYSLMIFIEPTEGVDIGAKREIHGHLKRLAAQGAAIIVTSSDLMEIADISDRVIPFVGGRAHPIIERADFSEIRFISAMAGVIQ</sequence>
<proteinExistence type="inferred from homology"/>
<comment type="caution">
    <text evidence="9">The sequence shown here is derived from an EMBL/GenBank/DDBJ whole genome shotgun (WGS) entry which is preliminary data.</text>
</comment>